<dbReference type="PANTHER" id="PTHR43540:SF15">
    <property type="entry name" value="BLR5631 PROTEIN"/>
    <property type="match status" value="1"/>
</dbReference>
<organism evidence="3 4">
    <name type="scientific">Azospirillum baldaniorum</name>
    <dbReference type="NCBI Taxonomy" id="1064539"/>
    <lineage>
        <taxon>Bacteria</taxon>
        <taxon>Pseudomonadati</taxon>
        <taxon>Pseudomonadota</taxon>
        <taxon>Alphaproteobacteria</taxon>
        <taxon>Rhodospirillales</taxon>
        <taxon>Azospirillaceae</taxon>
        <taxon>Azospirillum</taxon>
    </lineage>
</organism>
<dbReference type="CDD" id="cd01014">
    <property type="entry name" value="nicotinamidase_related"/>
    <property type="match status" value="1"/>
</dbReference>
<protein>
    <recommendedName>
        <fullName evidence="2">Isochorismatase-like domain-containing protein</fullName>
    </recommendedName>
</protein>
<dbReference type="RefSeq" id="WP_014198937.1">
    <property type="nucleotide sequence ID" value="NC_016595.1"/>
</dbReference>
<gene>
    <name evidence="3" type="ORF">AZOBR_p310157</name>
</gene>
<keyword evidence="3" id="KW-0614">Plasmid</keyword>
<sequence length="200" mass="20625">MSATPKTLLALAGAPATPSPLDSAALVLIDAQREYTEGALPLVGVEAAVTEAARLLERARKAGTPVFHIVHHGKPGGALFNPEGPLSGIVAPLIPLDGETVVVKHLPNAFAGTELDALIRATGRKELIVAGFQTHMCVSSTVRAALDLGWRTTVVDAASATRDLPDGAGGVIPAEALHRANLAALADRFAVIVKDSRAWG</sequence>
<evidence type="ECO:0000313" key="4">
    <source>
        <dbReference type="Proteomes" id="UP000007319"/>
    </source>
</evidence>
<name>A0A9P1JYY8_9PROT</name>
<accession>A0A9P1JYY8</accession>
<geneLocation type="plasmid" evidence="3 4">
    <name>AZOBR_p3</name>
</geneLocation>
<dbReference type="Proteomes" id="UP000007319">
    <property type="component" value="Plasmid AZOBR_p3"/>
</dbReference>
<dbReference type="Gene3D" id="3.40.50.850">
    <property type="entry name" value="Isochorismatase-like"/>
    <property type="match status" value="1"/>
</dbReference>
<keyword evidence="1" id="KW-0378">Hydrolase</keyword>
<proteinExistence type="predicted"/>
<reference evidence="3 4" key="1">
    <citation type="journal article" date="2011" name="PLoS Genet.">
        <title>Azospirillum genomes reveal transition of bacteria from aquatic to terrestrial environments.</title>
        <authorList>
            <person name="Wisniewski-Dye F."/>
            <person name="Borziak K."/>
            <person name="Khalsa-Moyers G."/>
            <person name="Alexandre G."/>
            <person name="Sukharnikov L.O."/>
            <person name="Wuichet K."/>
            <person name="Hurst G.B."/>
            <person name="McDonald W.H."/>
            <person name="Robertson J.S."/>
            <person name="Barbe V."/>
            <person name="Calteau A."/>
            <person name="Rouy Z."/>
            <person name="Mangenot S."/>
            <person name="Prigent-Combaret C."/>
            <person name="Normand P."/>
            <person name="Boyer M."/>
            <person name="Siguier P."/>
            <person name="Dessaux Y."/>
            <person name="Elmerich C."/>
            <person name="Condemine G."/>
            <person name="Krishnen G."/>
            <person name="Kennedy I."/>
            <person name="Paterson A.H."/>
            <person name="Gonzalez V."/>
            <person name="Mavingui P."/>
            <person name="Zhulin I.B."/>
        </authorList>
    </citation>
    <scope>NUCLEOTIDE SEQUENCE [LARGE SCALE GENOMIC DNA]</scope>
    <source>
        <strain evidence="3 4">Sp245</strain>
    </source>
</reference>
<dbReference type="EMBL" id="HE577330">
    <property type="protein sequence ID" value="CCD02415.1"/>
    <property type="molecule type" value="Genomic_DNA"/>
</dbReference>
<dbReference type="InterPro" id="IPR050272">
    <property type="entry name" value="Isochorismatase-like_hydrls"/>
</dbReference>
<dbReference type="KEGG" id="abs:AZOBR_p310157"/>
<keyword evidence="4" id="KW-1185">Reference proteome</keyword>
<dbReference type="InterPro" id="IPR036380">
    <property type="entry name" value="Isochorismatase-like_sf"/>
</dbReference>
<dbReference type="InterPro" id="IPR000868">
    <property type="entry name" value="Isochorismatase-like_dom"/>
</dbReference>
<feature type="domain" description="Isochorismatase-like" evidence="2">
    <location>
        <begin position="24"/>
        <end position="193"/>
    </location>
</feature>
<dbReference type="PANTHER" id="PTHR43540">
    <property type="entry name" value="PEROXYUREIDOACRYLATE/UREIDOACRYLATE AMIDOHYDROLASE-RELATED"/>
    <property type="match status" value="1"/>
</dbReference>
<dbReference type="GO" id="GO:0016787">
    <property type="term" value="F:hydrolase activity"/>
    <property type="evidence" value="ECO:0007669"/>
    <property type="project" value="UniProtKB-KW"/>
</dbReference>
<evidence type="ECO:0000256" key="1">
    <source>
        <dbReference type="ARBA" id="ARBA00022801"/>
    </source>
</evidence>
<evidence type="ECO:0000259" key="2">
    <source>
        <dbReference type="Pfam" id="PF00857"/>
    </source>
</evidence>
<dbReference type="AlphaFoldDB" id="A0A9P1JYY8"/>
<dbReference type="SUPFAM" id="SSF52499">
    <property type="entry name" value="Isochorismatase-like hydrolases"/>
    <property type="match status" value="1"/>
</dbReference>
<evidence type="ECO:0000313" key="3">
    <source>
        <dbReference type="EMBL" id="CCD02415.1"/>
    </source>
</evidence>
<dbReference type="Pfam" id="PF00857">
    <property type="entry name" value="Isochorismatase"/>
    <property type="match status" value="1"/>
</dbReference>